<proteinExistence type="predicted"/>
<evidence type="ECO:0000256" key="6">
    <source>
        <dbReference type="SAM" id="Phobius"/>
    </source>
</evidence>
<dbReference type="PANTHER" id="PTHR43289:SF6">
    <property type="entry name" value="SERINE_THREONINE-PROTEIN KINASE NEKL-3"/>
    <property type="match status" value="1"/>
</dbReference>
<feature type="compositionally biased region" description="Low complexity" evidence="5">
    <location>
        <begin position="335"/>
        <end position="348"/>
    </location>
</feature>
<evidence type="ECO:0000256" key="4">
    <source>
        <dbReference type="ARBA" id="ARBA00022840"/>
    </source>
</evidence>
<feature type="transmembrane region" description="Helical" evidence="6">
    <location>
        <begin position="413"/>
        <end position="435"/>
    </location>
</feature>
<dbReference type="RefSeq" id="WP_044241720.1">
    <property type="nucleotide sequence ID" value="NZ_ASRX01000023.1"/>
</dbReference>
<name>A0A017T8D3_9BACT</name>
<dbReference type="STRING" id="1192034.CAP_3227"/>
<keyword evidence="9" id="KW-1185">Reference proteome</keyword>
<dbReference type="PROSITE" id="PS50011">
    <property type="entry name" value="PROTEIN_KINASE_DOM"/>
    <property type="match status" value="1"/>
</dbReference>
<keyword evidence="1" id="KW-0808">Transferase</keyword>
<gene>
    <name evidence="8" type="ORF">CAP_3227</name>
</gene>
<dbReference type="Pfam" id="PF00069">
    <property type="entry name" value="Pkinase"/>
    <property type="match status" value="1"/>
</dbReference>
<dbReference type="GO" id="GO:0004674">
    <property type="term" value="F:protein serine/threonine kinase activity"/>
    <property type="evidence" value="ECO:0007669"/>
    <property type="project" value="TreeGrafter"/>
</dbReference>
<keyword evidence="2" id="KW-0547">Nucleotide-binding</keyword>
<comment type="caution">
    <text evidence="8">The sequence shown here is derived from an EMBL/GenBank/DDBJ whole genome shotgun (WGS) entry which is preliminary data.</text>
</comment>
<reference evidence="8 9" key="1">
    <citation type="submission" date="2013-05" db="EMBL/GenBank/DDBJ databases">
        <title>Genome assembly of Chondromyces apiculatus DSM 436.</title>
        <authorList>
            <person name="Sharma G."/>
            <person name="Khatri I."/>
            <person name="Kaur C."/>
            <person name="Mayilraj S."/>
            <person name="Subramanian S."/>
        </authorList>
    </citation>
    <scope>NUCLEOTIDE SEQUENCE [LARGE SCALE GENOMIC DNA]</scope>
    <source>
        <strain evidence="8 9">DSM 436</strain>
    </source>
</reference>
<feature type="compositionally biased region" description="Polar residues" evidence="5">
    <location>
        <begin position="443"/>
        <end position="458"/>
    </location>
</feature>
<dbReference type="eggNOG" id="COG0515">
    <property type="taxonomic scope" value="Bacteria"/>
</dbReference>
<evidence type="ECO:0000313" key="8">
    <source>
        <dbReference type="EMBL" id="EYF05499.1"/>
    </source>
</evidence>
<keyword evidence="4" id="KW-0067">ATP-binding</keyword>
<evidence type="ECO:0000259" key="7">
    <source>
        <dbReference type="PROSITE" id="PS50011"/>
    </source>
</evidence>
<keyword evidence="6" id="KW-0812">Transmembrane</keyword>
<sequence length="664" mass="71019">MELRPGIRINRFTLEEPLGHGGQGEVWKVTDPLDGGATRALKIFFVPDIERSAAERARREARAIRNITHPALIPCRELFEDPSQDLLGLVFDYQSGQSLAEVAAGPGLGQGHRRAILGHLVDVLAHIHDRGVVHRDLKPANILVTDAFWDAPRAPGAVKLLDFGIAVPAGNPHPLTTSGGFIGTRTYLPPEILLPGFWPVKPQEFGRDLFALGVVAWELLLRAHPTGLPRETLGPDLAKAYKDAHDGKRPWPPLGMEEPWGTAIRACLALDPADRPATGAAVLALLEAHGAFDTTPLPGASERRSSPQPEPSTPRPHPRASRPRVSTPSPPPSALPASRPATPVITAPSSPPISAPLSGPRASRPTPTPLPSALTDTRDSTTPMPVPPVRLSTPEPTLESATVRTPDRPARRVHAALGAVLVLGGTAVVAAWIVAPERFRGPSSFTGVGSETSTRQSSAPPPSPAIGTALPASGSLEPTSLQQDSPEQASAVTADSATSSTLLVLPAPTPCCQSDGKCRSGRSCTMHMKDCEAVLPERSWWLLPVVVHDWSDGTRRDMADTQPEASICISDRRSPRERQCWRMKDIARRAVRPEQRIAVKTSALSGGGLAFTVEDAKGKPILRGTSEQYLQIQRTALCGSLSLKIERAHEGERIASLAVYLQDP</sequence>
<keyword evidence="6" id="KW-1133">Transmembrane helix</keyword>
<keyword evidence="3" id="KW-0418">Kinase</keyword>
<feature type="region of interest" description="Disordered" evidence="5">
    <location>
        <begin position="293"/>
        <end position="407"/>
    </location>
</feature>
<dbReference type="Proteomes" id="UP000019678">
    <property type="component" value="Unassembled WGS sequence"/>
</dbReference>
<dbReference type="CDD" id="cd14014">
    <property type="entry name" value="STKc_PknB_like"/>
    <property type="match status" value="1"/>
</dbReference>
<dbReference type="SUPFAM" id="SSF56112">
    <property type="entry name" value="Protein kinase-like (PK-like)"/>
    <property type="match status" value="1"/>
</dbReference>
<evidence type="ECO:0000313" key="9">
    <source>
        <dbReference type="Proteomes" id="UP000019678"/>
    </source>
</evidence>
<evidence type="ECO:0000256" key="5">
    <source>
        <dbReference type="SAM" id="MobiDB-lite"/>
    </source>
</evidence>
<dbReference type="OrthoDB" id="5519363at2"/>
<evidence type="ECO:0000256" key="3">
    <source>
        <dbReference type="ARBA" id="ARBA00022777"/>
    </source>
</evidence>
<dbReference type="AlphaFoldDB" id="A0A017T8D3"/>
<dbReference type="PANTHER" id="PTHR43289">
    <property type="entry name" value="MITOGEN-ACTIVATED PROTEIN KINASE KINASE KINASE 20-RELATED"/>
    <property type="match status" value="1"/>
</dbReference>
<dbReference type="GO" id="GO:0005524">
    <property type="term" value="F:ATP binding"/>
    <property type="evidence" value="ECO:0007669"/>
    <property type="project" value="UniProtKB-KW"/>
</dbReference>
<keyword evidence="6" id="KW-0472">Membrane</keyword>
<feature type="compositionally biased region" description="Polar residues" evidence="5">
    <location>
        <begin position="476"/>
        <end position="488"/>
    </location>
</feature>
<dbReference type="SMART" id="SM00220">
    <property type="entry name" value="S_TKc"/>
    <property type="match status" value="1"/>
</dbReference>
<dbReference type="InterPro" id="IPR000719">
    <property type="entry name" value="Prot_kinase_dom"/>
</dbReference>
<organism evidence="8 9">
    <name type="scientific">Chondromyces apiculatus DSM 436</name>
    <dbReference type="NCBI Taxonomy" id="1192034"/>
    <lineage>
        <taxon>Bacteria</taxon>
        <taxon>Pseudomonadati</taxon>
        <taxon>Myxococcota</taxon>
        <taxon>Polyangia</taxon>
        <taxon>Polyangiales</taxon>
        <taxon>Polyangiaceae</taxon>
        <taxon>Chondromyces</taxon>
    </lineage>
</organism>
<dbReference type="InterPro" id="IPR011009">
    <property type="entry name" value="Kinase-like_dom_sf"/>
</dbReference>
<dbReference type="Gene3D" id="1.10.510.10">
    <property type="entry name" value="Transferase(Phosphotransferase) domain 1"/>
    <property type="match status" value="1"/>
</dbReference>
<dbReference type="InterPro" id="IPR008271">
    <property type="entry name" value="Ser/Thr_kinase_AS"/>
</dbReference>
<dbReference type="EMBL" id="ASRX01000023">
    <property type="protein sequence ID" value="EYF05499.1"/>
    <property type="molecule type" value="Genomic_DNA"/>
</dbReference>
<accession>A0A017T8D3</accession>
<dbReference type="PROSITE" id="PS00108">
    <property type="entry name" value="PROTEIN_KINASE_ST"/>
    <property type="match status" value="1"/>
</dbReference>
<feature type="region of interest" description="Disordered" evidence="5">
    <location>
        <begin position="441"/>
        <end position="495"/>
    </location>
</feature>
<protein>
    <recommendedName>
        <fullName evidence="7">Protein kinase domain-containing protein</fullName>
    </recommendedName>
</protein>
<evidence type="ECO:0000256" key="1">
    <source>
        <dbReference type="ARBA" id="ARBA00022679"/>
    </source>
</evidence>
<feature type="domain" description="Protein kinase" evidence="7">
    <location>
        <begin position="12"/>
        <end position="292"/>
    </location>
</feature>
<evidence type="ECO:0000256" key="2">
    <source>
        <dbReference type="ARBA" id="ARBA00022741"/>
    </source>
</evidence>